<protein>
    <submittedName>
        <fullName evidence="1">Uncharacterized protein</fullName>
    </submittedName>
</protein>
<dbReference type="EMBL" id="UZAE01007934">
    <property type="protein sequence ID" value="VDO02540.1"/>
    <property type="molecule type" value="Genomic_DNA"/>
</dbReference>
<reference evidence="1 2" key="1">
    <citation type="submission" date="2018-11" db="EMBL/GenBank/DDBJ databases">
        <authorList>
            <consortium name="Pathogen Informatics"/>
        </authorList>
    </citation>
    <scope>NUCLEOTIDE SEQUENCE [LARGE SCALE GENOMIC DNA]</scope>
</reference>
<accession>A0A3P7S0C6</accession>
<keyword evidence="2" id="KW-1185">Reference proteome</keyword>
<dbReference type="Proteomes" id="UP000278807">
    <property type="component" value="Unassembled WGS sequence"/>
</dbReference>
<gene>
    <name evidence="1" type="ORF">HNAJ_LOCUS6680</name>
</gene>
<evidence type="ECO:0000313" key="1">
    <source>
        <dbReference type="EMBL" id="VDO02540.1"/>
    </source>
</evidence>
<organism evidence="1 2">
    <name type="scientific">Rodentolepis nana</name>
    <name type="common">Dwarf tapeworm</name>
    <name type="synonym">Hymenolepis nana</name>
    <dbReference type="NCBI Taxonomy" id="102285"/>
    <lineage>
        <taxon>Eukaryota</taxon>
        <taxon>Metazoa</taxon>
        <taxon>Spiralia</taxon>
        <taxon>Lophotrochozoa</taxon>
        <taxon>Platyhelminthes</taxon>
        <taxon>Cestoda</taxon>
        <taxon>Eucestoda</taxon>
        <taxon>Cyclophyllidea</taxon>
        <taxon>Hymenolepididae</taxon>
        <taxon>Rodentolepis</taxon>
    </lineage>
</organism>
<proteinExistence type="predicted"/>
<dbReference type="AlphaFoldDB" id="A0A3P7S0C6"/>
<sequence length="117" mass="12570">MSLLLTVSSKVSIADSVLGGSLFPIEFFPDCESESITALVNADCNIIGKCSPDGLSFSFKSGSIVSRYSIPSKADLLCPTVYFSFKSGSIMSRCPKRIYYVPLLRRKSADLLCPAAA</sequence>
<name>A0A3P7S0C6_RODNA</name>
<evidence type="ECO:0000313" key="2">
    <source>
        <dbReference type="Proteomes" id="UP000278807"/>
    </source>
</evidence>